<evidence type="ECO:0000313" key="2">
    <source>
        <dbReference type="EMBL" id="MFC6906142.1"/>
    </source>
</evidence>
<comment type="caution">
    <text evidence="2">The sequence shown here is derived from an EMBL/GenBank/DDBJ whole genome shotgun (WGS) entry which is preliminary data.</text>
</comment>
<name>A0ABD5V997_9EURY</name>
<proteinExistence type="predicted"/>
<gene>
    <name evidence="2" type="ORF">ACFQGH_13165</name>
</gene>
<dbReference type="AlphaFoldDB" id="A0ABD5V997"/>
<evidence type="ECO:0000256" key="1">
    <source>
        <dbReference type="SAM" id="MobiDB-lite"/>
    </source>
</evidence>
<dbReference type="RefSeq" id="WP_340604697.1">
    <property type="nucleotide sequence ID" value="NZ_JBBMXV010000004.1"/>
</dbReference>
<evidence type="ECO:0008006" key="4">
    <source>
        <dbReference type="Google" id="ProtNLM"/>
    </source>
</evidence>
<dbReference type="Proteomes" id="UP001596312">
    <property type="component" value="Unassembled WGS sequence"/>
</dbReference>
<sequence>MGRYPREARSARIKCIACNAPVVRTVEGEYVCVDCGDTPVEPTESSDPDGEGVEPRPATD</sequence>
<feature type="region of interest" description="Disordered" evidence="1">
    <location>
        <begin position="36"/>
        <end position="60"/>
    </location>
</feature>
<evidence type="ECO:0000313" key="3">
    <source>
        <dbReference type="Proteomes" id="UP001596312"/>
    </source>
</evidence>
<dbReference type="EMBL" id="JBHSXQ010000004">
    <property type="protein sequence ID" value="MFC6906142.1"/>
    <property type="molecule type" value="Genomic_DNA"/>
</dbReference>
<accession>A0ABD5V997</accession>
<protein>
    <recommendedName>
        <fullName evidence="4">Small CPxCG-related zinc finger protein</fullName>
    </recommendedName>
</protein>
<organism evidence="2 3">
    <name type="scientific">Halalkalicoccus tibetensis</name>
    <dbReference type="NCBI Taxonomy" id="175632"/>
    <lineage>
        <taxon>Archaea</taxon>
        <taxon>Methanobacteriati</taxon>
        <taxon>Methanobacteriota</taxon>
        <taxon>Stenosarchaea group</taxon>
        <taxon>Halobacteria</taxon>
        <taxon>Halobacteriales</taxon>
        <taxon>Halococcaceae</taxon>
        <taxon>Halalkalicoccus</taxon>
    </lineage>
</organism>
<keyword evidence="3" id="KW-1185">Reference proteome</keyword>
<reference evidence="2 3" key="1">
    <citation type="journal article" date="2019" name="Int. J. Syst. Evol. Microbiol.">
        <title>The Global Catalogue of Microorganisms (GCM) 10K type strain sequencing project: providing services to taxonomists for standard genome sequencing and annotation.</title>
        <authorList>
            <consortium name="The Broad Institute Genomics Platform"/>
            <consortium name="The Broad Institute Genome Sequencing Center for Infectious Disease"/>
            <person name="Wu L."/>
            <person name="Ma J."/>
        </authorList>
    </citation>
    <scope>NUCLEOTIDE SEQUENCE [LARGE SCALE GENOMIC DNA]</scope>
    <source>
        <strain evidence="2 3">CGMCC 1.3240</strain>
    </source>
</reference>